<keyword evidence="1" id="KW-0862">Zinc</keyword>
<dbReference type="EMBL" id="GEBQ01017519">
    <property type="protein sequence ID" value="JAT22458.1"/>
    <property type="molecule type" value="Transcribed_RNA"/>
</dbReference>
<feature type="non-terminal residue" evidence="4">
    <location>
        <position position="107"/>
    </location>
</feature>
<feature type="compositionally biased region" description="Polar residues" evidence="2">
    <location>
        <begin position="79"/>
        <end position="93"/>
    </location>
</feature>
<sequence length="107" mass="11733">PPSPSLPYCCDLCTMRFHSVSALQKHALTVHGFQAKETGSLFCVHCNLQFLSPALFAEHYVLFHGTSMGVFGRSAVDQTKPTDLSLTKKASSRSSDERPPSKKARHA</sequence>
<dbReference type="SMART" id="SM00355">
    <property type="entry name" value="ZnF_C2H2"/>
    <property type="match status" value="2"/>
</dbReference>
<dbReference type="Gene3D" id="3.30.160.60">
    <property type="entry name" value="Classic Zinc Finger"/>
    <property type="match status" value="1"/>
</dbReference>
<dbReference type="SUPFAM" id="SSF57667">
    <property type="entry name" value="beta-beta-alpha zinc fingers"/>
    <property type="match status" value="1"/>
</dbReference>
<protein>
    <recommendedName>
        <fullName evidence="3">C2H2-type domain-containing protein</fullName>
    </recommendedName>
</protein>
<evidence type="ECO:0000259" key="3">
    <source>
        <dbReference type="PROSITE" id="PS50157"/>
    </source>
</evidence>
<keyword evidence="1" id="KW-0479">Metal-binding</keyword>
<dbReference type="InterPro" id="IPR036236">
    <property type="entry name" value="Znf_C2H2_sf"/>
</dbReference>
<dbReference type="PROSITE" id="PS00028">
    <property type="entry name" value="ZINC_FINGER_C2H2_1"/>
    <property type="match status" value="1"/>
</dbReference>
<evidence type="ECO:0000256" key="1">
    <source>
        <dbReference type="PROSITE-ProRule" id="PRU00042"/>
    </source>
</evidence>
<dbReference type="GO" id="GO:0008270">
    <property type="term" value="F:zinc ion binding"/>
    <property type="evidence" value="ECO:0007669"/>
    <property type="project" value="UniProtKB-KW"/>
</dbReference>
<accession>A0A1B6LFJ6</accession>
<feature type="region of interest" description="Disordered" evidence="2">
    <location>
        <begin position="79"/>
        <end position="107"/>
    </location>
</feature>
<proteinExistence type="predicted"/>
<evidence type="ECO:0000256" key="2">
    <source>
        <dbReference type="SAM" id="MobiDB-lite"/>
    </source>
</evidence>
<organism evidence="4">
    <name type="scientific">Graphocephala atropunctata</name>
    <dbReference type="NCBI Taxonomy" id="36148"/>
    <lineage>
        <taxon>Eukaryota</taxon>
        <taxon>Metazoa</taxon>
        <taxon>Ecdysozoa</taxon>
        <taxon>Arthropoda</taxon>
        <taxon>Hexapoda</taxon>
        <taxon>Insecta</taxon>
        <taxon>Pterygota</taxon>
        <taxon>Neoptera</taxon>
        <taxon>Paraneoptera</taxon>
        <taxon>Hemiptera</taxon>
        <taxon>Auchenorrhyncha</taxon>
        <taxon>Membracoidea</taxon>
        <taxon>Cicadellidae</taxon>
        <taxon>Cicadellinae</taxon>
        <taxon>Cicadellini</taxon>
        <taxon>Graphocephala</taxon>
    </lineage>
</organism>
<dbReference type="InterPro" id="IPR013087">
    <property type="entry name" value="Znf_C2H2_type"/>
</dbReference>
<reference evidence="4" key="1">
    <citation type="submission" date="2015-11" db="EMBL/GenBank/DDBJ databases">
        <title>De novo transcriptome assembly of four potential Pierce s Disease insect vectors from Arizona vineyards.</title>
        <authorList>
            <person name="Tassone E.E."/>
        </authorList>
    </citation>
    <scope>NUCLEOTIDE SEQUENCE</scope>
</reference>
<name>A0A1B6LFJ6_9HEMI</name>
<gene>
    <name evidence="4" type="ORF">g.52257</name>
</gene>
<keyword evidence="1" id="KW-0863">Zinc-finger</keyword>
<feature type="domain" description="C2H2-type" evidence="3">
    <location>
        <begin position="8"/>
        <end position="36"/>
    </location>
</feature>
<feature type="non-terminal residue" evidence="4">
    <location>
        <position position="1"/>
    </location>
</feature>
<dbReference type="PROSITE" id="PS50157">
    <property type="entry name" value="ZINC_FINGER_C2H2_2"/>
    <property type="match status" value="1"/>
</dbReference>
<evidence type="ECO:0000313" key="4">
    <source>
        <dbReference type="EMBL" id="JAT22458.1"/>
    </source>
</evidence>
<dbReference type="AlphaFoldDB" id="A0A1B6LFJ6"/>